<dbReference type="SUPFAM" id="SSF46767">
    <property type="entry name" value="Methylated DNA-protein cysteine methyltransferase, C-terminal domain"/>
    <property type="match status" value="1"/>
</dbReference>
<dbReference type="RefSeq" id="WP_029095434.1">
    <property type="nucleotide sequence ID" value="NZ_CAADJA010000002.1"/>
</dbReference>
<feature type="domain" description="Methylated-DNA-[protein]-cysteine S-methyltransferase DNA binding" evidence="2">
    <location>
        <begin position="11"/>
        <end position="84"/>
    </location>
</feature>
<dbReference type="InterPro" id="IPR036217">
    <property type="entry name" value="MethylDNA_cys_MeTrfase_DNAb"/>
</dbReference>
<evidence type="ECO:0000313" key="4">
    <source>
        <dbReference type="EMBL" id="VFS48903.1"/>
    </source>
</evidence>
<sequence length="104" mass="11663">MEDCEPSLPIRVYTVIASIPEGKVTTYGTIARLAGAPRNSRQVGTILQRLPKDSKLPWFRVVNSQGKISLTGPDYIRQKKALLADGVLFTRSDRINFKIYGWPD</sequence>
<reference evidence="5" key="1">
    <citation type="submission" date="2017-09" db="EMBL/GenBank/DDBJ databases">
        <title>FDA dAtabase for Regulatory Grade micrObial Sequences (FDA-ARGOS): Supporting development and validation of Infectious Disease Dx tests.</title>
        <authorList>
            <person name="Minogue T."/>
            <person name="Wolcott M."/>
            <person name="Wasieloski L."/>
            <person name="Aguilar W."/>
            <person name="Moore D."/>
            <person name="Tallon L."/>
            <person name="Sadzewicz L."/>
            <person name="Ott S."/>
            <person name="Zhao X."/>
            <person name="Nagaraj S."/>
            <person name="Vavikolanu K."/>
            <person name="Aluvathingal J."/>
            <person name="Nadendla S."/>
            <person name="Sichtig H."/>
        </authorList>
    </citation>
    <scope>NUCLEOTIDE SEQUENCE [LARGE SCALE GENOMIC DNA]</scope>
    <source>
        <strain evidence="5">FDAARGOS_387</strain>
    </source>
</reference>
<dbReference type="GO" id="GO:0032259">
    <property type="term" value="P:methylation"/>
    <property type="evidence" value="ECO:0007669"/>
    <property type="project" value="UniProtKB-KW"/>
</dbReference>
<dbReference type="GO" id="GO:0006281">
    <property type="term" value="P:DNA repair"/>
    <property type="evidence" value="ECO:0007669"/>
    <property type="project" value="InterPro"/>
</dbReference>
<evidence type="ECO:0000256" key="1">
    <source>
        <dbReference type="ARBA" id="ARBA00022763"/>
    </source>
</evidence>
<dbReference type="InterPro" id="IPR036388">
    <property type="entry name" value="WH-like_DNA-bd_sf"/>
</dbReference>
<accession>A0A2C6DFN3</accession>
<evidence type="ECO:0000313" key="5">
    <source>
        <dbReference type="Proteomes" id="UP000224974"/>
    </source>
</evidence>
<reference evidence="3" key="2">
    <citation type="submission" date="2017-09" db="EMBL/GenBank/DDBJ databases">
        <title>FDA dAtabase for Regulatory Grade micrObial Sequences (FDA-ARGOS): Supporting development and validation of Infectious Disease Dx tests.</title>
        <authorList>
            <person name="Minogue T."/>
            <person name="Wolcott M."/>
            <person name="Wasieloski L."/>
            <person name="Aguilar W."/>
            <person name="Moore D."/>
            <person name="Tallon L.J."/>
            <person name="Sadzewicz L."/>
            <person name="Ott S."/>
            <person name="Zhao X."/>
            <person name="Nagaraj S."/>
            <person name="Vavikolanu K."/>
            <person name="Aluvathingal J."/>
            <person name="Nadendla S."/>
            <person name="Sichtig H."/>
        </authorList>
    </citation>
    <scope>NUCLEOTIDE SEQUENCE</scope>
    <source>
        <strain evidence="3">FDAARGOS_387</strain>
    </source>
</reference>
<protein>
    <submittedName>
        <fullName evidence="3 4">Cysteine methyltransferase</fullName>
    </submittedName>
</protein>
<dbReference type="CDD" id="cd06445">
    <property type="entry name" value="ATase"/>
    <property type="match status" value="1"/>
</dbReference>
<dbReference type="Gene3D" id="1.10.10.10">
    <property type="entry name" value="Winged helix-like DNA-binding domain superfamily/Winged helix DNA-binding domain"/>
    <property type="match status" value="1"/>
</dbReference>
<name>A0A2C6DFN3_9GAMM</name>
<dbReference type="Proteomes" id="UP000224974">
    <property type="component" value="Unassembled WGS sequence"/>
</dbReference>
<organism evidence="3 5">
    <name type="scientific">Budvicia aquatica</name>
    <dbReference type="NCBI Taxonomy" id="82979"/>
    <lineage>
        <taxon>Bacteria</taxon>
        <taxon>Pseudomonadati</taxon>
        <taxon>Pseudomonadota</taxon>
        <taxon>Gammaproteobacteria</taxon>
        <taxon>Enterobacterales</taxon>
        <taxon>Budviciaceae</taxon>
        <taxon>Budvicia</taxon>
    </lineage>
</organism>
<dbReference type="InterPro" id="IPR052520">
    <property type="entry name" value="ATL_DNA_repair"/>
</dbReference>
<dbReference type="OrthoDB" id="9132167at2"/>
<evidence type="ECO:0000313" key="3">
    <source>
        <dbReference type="EMBL" id="PHI30006.1"/>
    </source>
</evidence>
<keyword evidence="5" id="KW-1185">Reference proteome</keyword>
<dbReference type="AlphaFoldDB" id="A0A2C6DFN3"/>
<evidence type="ECO:0000313" key="6">
    <source>
        <dbReference type="Proteomes" id="UP000373449"/>
    </source>
</evidence>
<evidence type="ECO:0000259" key="2">
    <source>
        <dbReference type="Pfam" id="PF01035"/>
    </source>
</evidence>
<dbReference type="InterPro" id="IPR014048">
    <property type="entry name" value="MethylDNA_cys_MeTrfase_DNA-bd"/>
</dbReference>
<dbReference type="Proteomes" id="UP000373449">
    <property type="component" value="Unassembled WGS sequence"/>
</dbReference>
<dbReference type="EMBL" id="PDDX01000001">
    <property type="protein sequence ID" value="PHI30006.1"/>
    <property type="molecule type" value="Genomic_DNA"/>
</dbReference>
<proteinExistence type="predicted"/>
<keyword evidence="3" id="KW-0808">Transferase</keyword>
<dbReference type="PANTHER" id="PTHR42942:SF1">
    <property type="entry name" value="ALKYLTRANSFERASE-LIKE PROTEIN 1"/>
    <property type="match status" value="1"/>
</dbReference>
<dbReference type="Pfam" id="PF01035">
    <property type="entry name" value="DNA_binding_1"/>
    <property type="match status" value="1"/>
</dbReference>
<gene>
    <name evidence="3" type="ORF">CRN84_11975</name>
    <name evidence="4" type="ORF">NCTC12282_03434</name>
</gene>
<keyword evidence="3" id="KW-0489">Methyltransferase</keyword>
<reference evidence="4 6" key="3">
    <citation type="submission" date="2019-03" db="EMBL/GenBank/DDBJ databases">
        <authorList>
            <consortium name="Pathogen Informatics"/>
        </authorList>
    </citation>
    <scope>NUCLEOTIDE SEQUENCE [LARGE SCALE GENOMIC DNA]</scope>
    <source>
        <strain evidence="4 6">NCTC12282</strain>
    </source>
</reference>
<keyword evidence="1" id="KW-0227">DNA damage</keyword>
<dbReference type="GO" id="GO:0008168">
    <property type="term" value="F:methyltransferase activity"/>
    <property type="evidence" value="ECO:0007669"/>
    <property type="project" value="UniProtKB-KW"/>
</dbReference>
<dbReference type="PANTHER" id="PTHR42942">
    <property type="entry name" value="6-O-METHYLGUANINE DNA METHYLTRANSFERASE"/>
    <property type="match status" value="1"/>
</dbReference>
<dbReference type="EMBL" id="CAADJA010000002">
    <property type="protein sequence ID" value="VFS48903.1"/>
    <property type="molecule type" value="Genomic_DNA"/>
</dbReference>